<evidence type="ECO:0000256" key="1">
    <source>
        <dbReference type="ARBA" id="ARBA00004141"/>
    </source>
</evidence>
<dbReference type="Proteomes" id="UP001150907">
    <property type="component" value="Unassembled WGS sequence"/>
</dbReference>
<evidence type="ECO:0000256" key="2">
    <source>
        <dbReference type="ARBA" id="ARBA00022692"/>
    </source>
</evidence>
<evidence type="ECO:0000256" key="5">
    <source>
        <dbReference type="SAM" id="MobiDB-lite"/>
    </source>
</evidence>
<feature type="transmembrane region" description="Helical" evidence="6">
    <location>
        <begin position="261"/>
        <end position="280"/>
    </location>
</feature>
<keyword evidence="2 6" id="KW-0812">Transmembrane</keyword>
<evidence type="ECO:0000256" key="3">
    <source>
        <dbReference type="ARBA" id="ARBA00022989"/>
    </source>
</evidence>
<evidence type="ECO:0000256" key="4">
    <source>
        <dbReference type="ARBA" id="ARBA00023136"/>
    </source>
</evidence>
<dbReference type="GO" id="GO:0016020">
    <property type="term" value="C:membrane"/>
    <property type="evidence" value="ECO:0007669"/>
    <property type="project" value="UniProtKB-SubCell"/>
</dbReference>
<reference evidence="8" key="1">
    <citation type="submission" date="2022-07" db="EMBL/GenBank/DDBJ databases">
        <title>Phylogenomic reconstructions and comparative analyses of Kickxellomycotina fungi.</title>
        <authorList>
            <person name="Reynolds N.K."/>
            <person name="Stajich J.E."/>
            <person name="Barry K."/>
            <person name="Grigoriev I.V."/>
            <person name="Crous P."/>
            <person name="Smith M.E."/>
        </authorList>
    </citation>
    <scope>NUCLEOTIDE SEQUENCE</scope>
    <source>
        <strain evidence="8">IMI 214461</strain>
    </source>
</reference>
<evidence type="ECO:0000313" key="8">
    <source>
        <dbReference type="EMBL" id="KAJ2007680.1"/>
    </source>
</evidence>
<evidence type="ECO:0000259" key="7">
    <source>
        <dbReference type="Pfam" id="PF00003"/>
    </source>
</evidence>
<feature type="transmembrane region" description="Helical" evidence="6">
    <location>
        <begin position="35"/>
        <end position="57"/>
    </location>
</feature>
<feature type="region of interest" description="Disordered" evidence="5">
    <location>
        <begin position="364"/>
        <end position="413"/>
    </location>
</feature>
<feature type="transmembrane region" description="Helical" evidence="6">
    <location>
        <begin position="221"/>
        <end position="241"/>
    </location>
</feature>
<keyword evidence="3 6" id="KW-1133">Transmembrane helix</keyword>
<dbReference type="InterPro" id="IPR017978">
    <property type="entry name" value="GPCR_3_C"/>
</dbReference>
<comment type="caution">
    <text evidence="8">The sequence shown here is derived from an EMBL/GenBank/DDBJ whole genome shotgun (WGS) entry which is preliminary data.</text>
</comment>
<dbReference type="Pfam" id="PF00003">
    <property type="entry name" value="7tm_3"/>
    <property type="match status" value="1"/>
</dbReference>
<proteinExistence type="predicted"/>
<comment type="subcellular location">
    <subcellularLocation>
        <location evidence="1">Membrane</location>
        <topology evidence="1">Multi-pass membrane protein</topology>
    </subcellularLocation>
</comment>
<feature type="domain" description="G-protein coupled receptors family 3 profile" evidence="7">
    <location>
        <begin position="36"/>
        <end position="247"/>
    </location>
</feature>
<name>A0A9W8EHP0_9FUNG</name>
<gene>
    <name evidence="8" type="ORF">H4R26_000638</name>
</gene>
<feature type="transmembrane region" description="Helical" evidence="6">
    <location>
        <begin position="69"/>
        <end position="85"/>
    </location>
</feature>
<feature type="transmembrane region" description="Helical" evidence="6">
    <location>
        <begin position="105"/>
        <end position="125"/>
    </location>
</feature>
<feature type="transmembrane region" description="Helical" evidence="6">
    <location>
        <begin position="145"/>
        <end position="166"/>
    </location>
</feature>
<evidence type="ECO:0000256" key="6">
    <source>
        <dbReference type="SAM" id="Phobius"/>
    </source>
</evidence>
<dbReference type="AlphaFoldDB" id="A0A9W8EHP0"/>
<dbReference type="OrthoDB" id="5548522at2759"/>
<dbReference type="EMBL" id="JANBQF010000020">
    <property type="protein sequence ID" value="KAJ2007680.1"/>
    <property type="molecule type" value="Genomic_DNA"/>
</dbReference>
<feature type="region of interest" description="Disordered" evidence="5">
    <location>
        <begin position="316"/>
        <end position="344"/>
    </location>
</feature>
<sequence length="519" mass="57456">MGNTMSFSVTPSEELRVKAARMLHQHLDPRGAADLIMVIVIAAAYFVTLLAVLFMLWNRRYPPIKSKNPVLVAFVFLSSVLWFTGDIQVNGHAPLKDTPLENCKAIGVWVRVLLGVCMVSSLIALRSYGLYRVFCQNRPYSGIGFYAPFVVASFCLLVYGVVSQILSPDITINYVDIVDICDYKPGYKASLFALLWSTWLIVAWVNWCIRHIKSSFNESREIAIACLVVFSVLLFSTVLHYTQPKYPLNLKQRILTTSLDHFAAISVWWLLMAVPLYKCLTARQQYLDDWMRKLRQDGLQRAYHVDSATVHGDSTSGGNLSYLHPHHRPYGPTPAGGGKGHAASNGANAEGEFFYRAHDEERGEAKRLQKTCPLDSPMHSGKRDGGSHGHKSFSTSSASLVPHPKSPSAMCGNGEPDLAILTCKPSAEISHAHRPLSPVMRQWDKLTSAVSHLAAPSFTANPMPPIPTSPVSPSTQANRQPYTPIVNFPEPVATAPMRLSGLPDSRLDNTYAINNRQII</sequence>
<feature type="transmembrane region" description="Helical" evidence="6">
    <location>
        <begin position="186"/>
        <end position="209"/>
    </location>
</feature>
<dbReference type="GO" id="GO:0004930">
    <property type="term" value="F:G protein-coupled receptor activity"/>
    <property type="evidence" value="ECO:0007669"/>
    <property type="project" value="InterPro"/>
</dbReference>
<organism evidence="8 9">
    <name type="scientific">Coemansia thaxteri</name>
    <dbReference type="NCBI Taxonomy" id="2663907"/>
    <lineage>
        <taxon>Eukaryota</taxon>
        <taxon>Fungi</taxon>
        <taxon>Fungi incertae sedis</taxon>
        <taxon>Zoopagomycota</taxon>
        <taxon>Kickxellomycotina</taxon>
        <taxon>Kickxellomycetes</taxon>
        <taxon>Kickxellales</taxon>
        <taxon>Kickxellaceae</taxon>
        <taxon>Coemansia</taxon>
    </lineage>
</organism>
<evidence type="ECO:0000313" key="9">
    <source>
        <dbReference type="Proteomes" id="UP001150907"/>
    </source>
</evidence>
<keyword evidence="9" id="KW-1185">Reference proteome</keyword>
<accession>A0A9W8EHP0</accession>
<protein>
    <recommendedName>
        <fullName evidence="7">G-protein coupled receptors family 3 profile domain-containing protein</fullName>
    </recommendedName>
</protein>
<keyword evidence="4 6" id="KW-0472">Membrane</keyword>